<dbReference type="GeneID" id="39989574"/>
<name>A0A1X0NJI0_9TRYP</name>
<dbReference type="SUPFAM" id="SSF56672">
    <property type="entry name" value="DNA/RNA polymerases"/>
    <property type="match status" value="1"/>
</dbReference>
<keyword evidence="8" id="KW-1185">Reference proteome</keyword>
<dbReference type="PROSITE" id="PS00447">
    <property type="entry name" value="DNA_POLYMERASE_A"/>
    <property type="match status" value="1"/>
</dbReference>
<gene>
    <name evidence="7" type="ORF">TM35_000401790</name>
</gene>
<dbReference type="InterPro" id="IPR012337">
    <property type="entry name" value="RNaseH-like_sf"/>
</dbReference>
<dbReference type="GO" id="GO:0006261">
    <property type="term" value="P:DNA-templated DNA replication"/>
    <property type="evidence" value="ECO:0007669"/>
    <property type="project" value="InterPro"/>
</dbReference>
<keyword evidence="3" id="KW-0548">Nucleotidyltransferase</keyword>
<evidence type="ECO:0000256" key="4">
    <source>
        <dbReference type="ARBA" id="ARBA00022932"/>
    </source>
</evidence>
<evidence type="ECO:0000256" key="1">
    <source>
        <dbReference type="ARBA" id="ARBA00012417"/>
    </source>
</evidence>
<dbReference type="PANTHER" id="PTHR10133:SF26">
    <property type="entry name" value="DNA-DIRECTED DNA POLYMERASE"/>
    <property type="match status" value="1"/>
</dbReference>
<evidence type="ECO:0000259" key="6">
    <source>
        <dbReference type="SMART" id="SM00482"/>
    </source>
</evidence>
<dbReference type="SUPFAM" id="SSF53098">
    <property type="entry name" value="Ribonuclease H-like"/>
    <property type="match status" value="1"/>
</dbReference>
<dbReference type="InterPro" id="IPR043502">
    <property type="entry name" value="DNA/RNA_pol_sf"/>
</dbReference>
<dbReference type="InterPro" id="IPR002298">
    <property type="entry name" value="DNA_polymerase_A"/>
</dbReference>
<dbReference type="Proteomes" id="UP000192257">
    <property type="component" value="Unassembled WGS sequence"/>
</dbReference>
<keyword evidence="2" id="KW-0808">Transferase</keyword>
<dbReference type="Gene3D" id="3.30.420.10">
    <property type="entry name" value="Ribonuclease H-like superfamily/Ribonuclease H"/>
    <property type="match status" value="1"/>
</dbReference>
<dbReference type="STRING" id="67003.A0A1X0NJI0"/>
<dbReference type="OrthoDB" id="275278at2759"/>
<dbReference type="VEuPathDB" id="TriTrypDB:TM35_000401790"/>
<accession>A0A1X0NJI0</accession>
<organism evidence="7 8">
    <name type="scientific">Trypanosoma theileri</name>
    <dbReference type="NCBI Taxonomy" id="67003"/>
    <lineage>
        <taxon>Eukaryota</taxon>
        <taxon>Discoba</taxon>
        <taxon>Euglenozoa</taxon>
        <taxon>Kinetoplastea</taxon>
        <taxon>Metakinetoplastina</taxon>
        <taxon>Trypanosomatida</taxon>
        <taxon>Trypanosomatidae</taxon>
        <taxon>Trypanosoma</taxon>
    </lineage>
</organism>
<proteinExistence type="predicted"/>
<dbReference type="EC" id="2.7.7.7" evidence="1"/>
<dbReference type="RefSeq" id="XP_028878978.1">
    <property type="nucleotide sequence ID" value="XM_029029794.1"/>
</dbReference>
<dbReference type="GO" id="GO:0003677">
    <property type="term" value="F:DNA binding"/>
    <property type="evidence" value="ECO:0007669"/>
    <property type="project" value="InterPro"/>
</dbReference>
<evidence type="ECO:0000256" key="3">
    <source>
        <dbReference type="ARBA" id="ARBA00022695"/>
    </source>
</evidence>
<dbReference type="Gene3D" id="1.10.150.20">
    <property type="entry name" value="5' to 3' exonuclease, C-terminal subdomain"/>
    <property type="match status" value="1"/>
</dbReference>
<protein>
    <recommendedName>
        <fullName evidence="1">DNA-directed DNA polymerase</fullName>
        <ecNumber evidence="1">2.7.7.7</ecNumber>
    </recommendedName>
</protein>
<sequence>MLRRLLKPRHAVLSVCFYDSPVAFITRGIVAQRASATAGVVPLPQKSSLTTSPVQSFDILGQSNVKTLLARSQYTLFTIGWYGTTGDFALYCATTNELVCMKRETIWKAAFWMEERIGDDYIAGIVFPSDGSSTLKEAASLLKEKARKRIVLAPDTWGITFLALKNQQEFVRGMDLPTSLEHATFLLTRKAYKSSFTNPTIFDFSSGSYISSDSADSLGAARDALVSWCVLFNVHRKFGTTGNRKVMNPIDQIVRRVVKAVNIFVVDINVRVGKGTIAEGYTMIVTIYDAQKRTQSVHMIRSLAEETVKRNTLNGLLYGEGTSSISLFVPTARTKSAQLLAFARSCRPSCPFFVAEVSSLAPFFVGTKVAAGLDNEKDPRATWATIRSNCFPQSTHKKDDEFLDRKLQQGFTALANKLFSDRLHRVSPALMSSVSSIPPQEEPQKALDKVVRLEEEENENPVSHVTRSAFLNNVNINDAEVVFRLQQWRSMIYENPERLEREKKVLAGMSKYLVLDLETTTIRRYKRVANPFTKENFVVLSGARDYKGKVYIPTRYFSRTIALRYDDFGVTSTCNLVEGSSKYSLFLPPLDDYDVIVGHNIKFDLLHIWRDVELRRFIKRGGKIWDTMYAEYLLTGHEVKLGRGAGLEDVAKSYGGQIPKLDAVKQAWANGKETYEIPYSTLTEYLNGDLENTELIFKKHMERALTQRQAIVISARMDGLLCTTEMEYNGLKTNVQLAITQSNELMVKVMELRKHLDNAIPKEIPTDCHKYFNWSSNQHLIAFFFGGKLKLSTNARESKLLPGETFERHTLFVSPEEYTVDQFPKGVFLRPPVYVIGPADCLIVTGGSLEKGTKIFKTYYEAYIKQAGFRKSSTMTDSLSREMVAVSRTDPDKRSEPNALVNLLPRRHLFLFMAISPTTAGTINKLFIKNAVTGESLTILADHPEKATKLRVFIERQVVAHTEMLLPSDDDGGDSSSSSNNAFLNAHVTILARDAPFSCIRLLQSDEGIKTFLESHDGHVLSTNGTTTATTATTTTTTTTTTDYVISMADTVSTLTYYRHLYGAETEAASRSSGSYDESKLVFPLAAHPRAGHSKNATADAFKKKFLQEKNMKPEDWCNHYIDIFLHIGNAALQREALVPDNSSKKLRKSKNKNNTVLNDNPPILLSERRAFFGYYSSLPDYERRRLALMTMIGRTCASIYDAFAVKCSHDDVVEVQIRGRLSKYVPSQLDAEQVMRKFRSASTRQLQVGEDSLNYFKKTHGDKTAETILELRAMEKLIGTYYESTDGGTGMVSLVHSVDSCIHHELIHNKTNTGRLASANPNCQNIPTEDKSTLREMFISRYGEKGMCIEADYSQLEVVALAALASDEQMIEDLRSKVDFHCKRVAMMRPDLQYTEILLRAKKNKEPEFVKLRQQAKIFSFQRQYGAGVKMISQSTGLTQEQVRSLIEKERETYRGVDVFNSMVSLSANNFDASLQDGSRNVRGHQFFKGMFPVITGSRYVFTESDVPEGMMRDRALSAKSTNFSPTHLKNYPVQGFAGEIVQIMLGLLWRHFLLKKNYNGLAVLTNTVHDCVWIDCHNDVFREVVRDVESIMSSARQVLNRLYPEMNVMVDFPCDVVAGESMGSLRPIV</sequence>
<evidence type="ECO:0000256" key="5">
    <source>
        <dbReference type="ARBA" id="ARBA00049244"/>
    </source>
</evidence>
<dbReference type="PRINTS" id="PR00868">
    <property type="entry name" value="DNAPOLI"/>
</dbReference>
<dbReference type="Pfam" id="PF00476">
    <property type="entry name" value="DNA_pol_A"/>
    <property type="match status" value="1"/>
</dbReference>
<evidence type="ECO:0000313" key="8">
    <source>
        <dbReference type="Proteomes" id="UP000192257"/>
    </source>
</evidence>
<feature type="domain" description="DNA-directed DNA polymerase family A palm" evidence="6">
    <location>
        <begin position="1332"/>
        <end position="1582"/>
    </location>
</feature>
<dbReference type="GO" id="GO:0003887">
    <property type="term" value="F:DNA-directed DNA polymerase activity"/>
    <property type="evidence" value="ECO:0007669"/>
    <property type="project" value="UniProtKB-KW"/>
</dbReference>
<evidence type="ECO:0000313" key="7">
    <source>
        <dbReference type="EMBL" id="ORC84912.1"/>
    </source>
</evidence>
<dbReference type="Gene3D" id="3.30.70.370">
    <property type="match status" value="1"/>
</dbReference>
<dbReference type="FunFam" id="1.10.150.20:FF:000060">
    <property type="entry name" value="Mitochondrial DNA polymerase I protein C"/>
    <property type="match status" value="1"/>
</dbReference>
<dbReference type="InterPro" id="IPR036397">
    <property type="entry name" value="RNaseH_sf"/>
</dbReference>
<evidence type="ECO:0000256" key="2">
    <source>
        <dbReference type="ARBA" id="ARBA00022679"/>
    </source>
</evidence>
<comment type="caution">
    <text evidence="7">The sequence shown here is derived from an EMBL/GenBank/DDBJ whole genome shotgun (WGS) entry which is preliminary data.</text>
</comment>
<dbReference type="GO" id="GO:0006302">
    <property type="term" value="P:double-strand break repair"/>
    <property type="evidence" value="ECO:0007669"/>
    <property type="project" value="TreeGrafter"/>
</dbReference>
<dbReference type="InterPro" id="IPR019760">
    <property type="entry name" value="DNA-dir_DNA_pol_A_CS"/>
</dbReference>
<dbReference type="EMBL" id="NBCO01000040">
    <property type="protein sequence ID" value="ORC84912.1"/>
    <property type="molecule type" value="Genomic_DNA"/>
</dbReference>
<comment type="catalytic activity">
    <reaction evidence="5">
        <text>DNA(n) + a 2'-deoxyribonucleoside 5'-triphosphate = DNA(n+1) + diphosphate</text>
        <dbReference type="Rhea" id="RHEA:22508"/>
        <dbReference type="Rhea" id="RHEA-COMP:17339"/>
        <dbReference type="Rhea" id="RHEA-COMP:17340"/>
        <dbReference type="ChEBI" id="CHEBI:33019"/>
        <dbReference type="ChEBI" id="CHEBI:61560"/>
        <dbReference type="ChEBI" id="CHEBI:173112"/>
        <dbReference type="EC" id="2.7.7.7"/>
    </reaction>
</comment>
<keyword evidence="4" id="KW-0239">DNA-directed DNA polymerase</keyword>
<dbReference type="SMART" id="SM00482">
    <property type="entry name" value="POLAc"/>
    <property type="match status" value="1"/>
</dbReference>
<reference evidence="7 8" key="1">
    <citation type="submission" date="2017-03" db="EMBL/GenBank/DDBJ databases">
        <title>An alternative strategy for trypanosome survival in the mammalian bloodstream revealed through genome and transcriptome analysis of the ubiquitous bovine parasite Trypanosoma (Megatrypanum) theileri.</title>
        <authorList>
            <person name="Kelly S."/>
            <person name="Ivens A."/>
            <person name="Mott A."/>
            <person name="O'Neill E."/>
            <person name="Emms D."/>
            <person name="Macleod O."/>
            <person name="Voorheis P."/>
            <person name="Matthews J."/>
            <person name="Matthews K."/>
            <person name="Carrington M."/>
        </authorList>
    </citation>
    <scope>NUCLEOTIDE SEQUENCE [LARGE SCALE GENOMIC DNA]</scope>
    <source>
        <strain evidence="7">Edinburgh</strain>
    </source>
</reference>
<dbReference type="InterPro" id="IPR001098">
    <property type="entry name" value="DNA-dir_DNA_pol_A_palm_dom"/>
</dbReference>
<dbReference type="PANTHER" id="PTHR10133">
    <property type="entry name" value="DNA POLYMERASE I"/>
    <property type="match status" value="1"/>
</dbReference>